<accession>A0AAN9UZC1</accession>
<comment type="caution">
    <text evidence="1">The sequence shown here is derived from an EMBL/GenBank/DDBJ whole genome shotgun (WGS) entry which is preliminary data.</text>
</comment>
<evidence type="ECO:0000313" key="1">
    <source>
        <dbReference type="EMBL" id="KAK7756686.1"/>
    </source>
</evidence>
<evidence type="ECO:0000313" key="2">
    <source>
        <dbReference type="Proteomes" id="UP001320420"/>
    </source>
</evidence>
<gene>
    <name evidence="1" type="primary">ibp1</name>
    <name evidence="1" type="ORF">SLS62_001127</name>
</gene>
<organism evidence="1 2">
    <name type="scientific">Diatrype stigma</name>
    <dbReference type="NCBI Taxonomy" id="117547"/>
    <lineage>
        <taxon>Eukaryota</taxon>
        <taxon>Fungi</taxon>
        <taxon>Dikarya</taxon>
        <taxon>Ascomycota</taxon>
        <taxon>Pezizomycotina</taxon>
        <taxon>Sordariomycetes</taxon>
        <taxon>Xylariomycetidae</taxon>
        <taxon>Xylariales</taxon>
        <taxon>Diatrypaceae</taxon>
        <taxon>Diatrype</taxon>
    </lineage>
</organism>
<dbReference type="Proteomes" id="UP001320420">
    <property type="component" value="Unassembled WGS sequence"/>
</dbReference>
<reference evidence="1 2" key="1">
    <citation type="submission" date="2024-02" db="EMBL/GenBank/DDBJ databases">
        <title>De novo assembly and annotation of 12 fungi associated with fruit tree decline syndrome in Ontario, Canada.</title>
        <authorList>
            <person name="Sulman M."/>
            <person name="Ellouze W."/>
            <person name="Ilyukhin E."/>
        </authorList>
    </citation>
    <scope>NUCLEOTIDE SEQUENCE [LARGE SCALE GENOMIC DNA]</scope>
    <source>
        <strain evidence="1 2">M11/M66-122</strain>
    </source>
</reference>
<protein>
    <submittedName>
        <fullName evidence="1">Cdc25 phosphatase Ibp1</fullName>
    </submittedName>
</protein>
<proteinExistence type="predicted"/>
<dbReference type="AlphaFoldDB" id="A0AAN9UZC1"/>
<dbReference type="EMBL" id="JAKJXP020000005">
    <property type="protein sequence ID" value="KAK7756686.1"/>
    <property type="molecule type" value="Genomic_DNA"/>
</dbReference>
<keyword evidence="2" id="KW-1185">Reference proteome</keyword>
<name>A0AAN9UZC1_9PEZI</name>
<sequence>MSSQMTSIATLERIDAERLKDLLLAQTQNAAAVEAEGQDQSPSTKSSIAVVDVRDDVFLYKWSMN</sequence>